<organism evidence="1 2">
    <name type="scientific">Rhodocytophaga aerolata</name>
    <dbReference type="NCBI Taxonomy" id="455078"/>
    <lineage>
        <taxon>Bacteria</taxon>
        <taxon>Pseudomonadati</taxon>
        <taxon>Bacteroidota</taxon>
        <taxon>Cytophagia</taxon>
        <taxon>Cytophagales</taxon>
        <taxon>Rhodocytophagaceae</taxon>
        <taxon>Rhodocytophaga</taxon>
    </lineage>
</organism>
<gene>
    <name evidence="1" type="ORF">Q0590_21895</name>
</gene>
<proteinExistence type="predicted"/>
<dbReference type="Proteomes" id="UP001168528">
    <property type="component" value="Unassembled WGS sequence"/>
</dbReference>
<name>A0ABT8RB86_9BACT</name>
<evidence type="ECO:0000313" key="1">
    <source>
        <dbReference type="EMBL" id="MDO1448946.1"/>
    </source>
</evidence>
<sequence>MNLQQTSQRIALTESQEKQILTTPRKRNIEVDLLTDDHIRQMLVKIGSNFQADPGNRKKITLLTKQQNLN</sequence>
<comment type="caution">
    <text evidence="1">The sequence shown here is derived from an EMBL/GenBank/DDBJ whole genome shotgun (WGS) entry which is preliminary data.</text>
</comment>
<protein>
    <submittedName>
        <fullName evidence="1">Uncharacterized protein</fullName>
    </submittedName>
</protein>
<dbReference type="RefSeq" id="WP_302039748.1">
    <property type="nucleotide sequence ID" value="NZ_JAUKPO010000015.1"/>
</dbReference>
<accession>A0ABT8RB86</accession>
<keyword evidence="2" id="KW-1185">Reference proteome</keyword>
<reference evidence="1" key="1">
    <citation type="submission" date="2023-07" db="EMBL/GenBank/DDBJ databases">
        <title>The genome sequence of Rhodocytophaga aerolata KACC 12507.</title>
        <authorList>
            <person name="Zhang X."/>
        </authorList>
    </citation>
    <scope>NUCLEOTIDE SEQUENCE</scope>
    <source>
        <strain evidence="1">KACC 12507</strain>
    </source>
</reference>
<dbReference type="EMBL" id="JAUKPO010000015">
    <property type="protein sequence ID" value="MDO1448946.1"/>
    <property type="molecule type" value="Genomic_DNA"/>
</dbReference>
<evidence type="ECO:0000313" key="2">
    <source>
        <dbReference type="Proteomes" id="UP001168528"/>
    </source>
</evidence>